<evidence type="ECO:0000256" key="7">
    <source>
        <dbReference type="ARBA" id="ARBA00022837"/>
    </source>
</evidence>
<dbReference type="SMART" id="SM00112">
    <property type="entry name" value="CA"/>
    <property type="match status" value="14"/>
</dbReference>
<name>A0AAR5PBK0_DENPD</name>
<keyword evidence="7 14" id="KW-0106">Calcium</keyword>
<dbReference type="GO" id="GO:0045296">
    <property type="term" value="F:cadherin binding"/>
    <property type="evidence" value="ECO:0007669"/>
    <property type="project" value="TreeGrafter"/>
</dbReference>
<dbReference type="FunFam" id="2.60.40.60:FF:000039">
    <property type="entry name" value="FAT atypical cadherin 3"/>
    <property type="match status" value="1"/>
</dbReference>
<dbReference type="Pfam" id="PF00028">
    <property type="entry name" value="Cadherin"/>
    <property type="match status" value="10"/>
</dbReference>
<keyword evidence="11" id="KW-1015">Disulfide bond</keyword>
<dbReference type="KEGG" id="dpa:109536593"/>
<dbReference type="GO" id="GO:0030154">
    <property type="term" value="P:cell differentiation"/>
    <property type="evidence" value="ECO:0007669"/>
    <property type="project" value="UniProtKB-ARBA"/>
</dbReference>
<keyword evidence="2" id="KW-1003">Cell membrane</keyword>
<dbReference type="InterPro" id="IPR020894">
    <property type="entry name" value="Cadherin_CS"/>
</dbReference>
<dbReference type="Gene3D" id="2.60.40.60">
    <property type="entry name" value="Cadherins"/>
    <property type="match status" value="14"/>
</dbReference>
<evidence type="ECO:0000256" key="14">
    <source>
        <dbReference type="PROSITE-ProRule" id="PRU00043"/>
    </source>
</evidence>
<evidence type="ECO:0000256" key="8">
    <source>
        <dbReference type="ARBA" id="ARBA00022889"/>
    </source>
</evidence>
<feature type="domain" description="Cadherin" evidence="17">
    <location>
        <begin position="262"/>
        <end position="368"/>
    </location>
</feature>
<keyword evidence="4 15" id="KW-0812">Transmembrane</keyword>
<reference evidence="19" key="1">
    <citation type="journal article" date="2013" name="Genome Biol.">
        <title>Draft genome of the mountain pine beetle, Dendroctonus ponderosae Hopkins, a major forest pest.</title>
        <authorList>
            <person name="Keeling C.I."/>
            <person name="Yuen M.M."/>
            <person name="Liao N.Y."/>
            <person name="Docking T.R."/>
            <person name="Chan S.K."/>
            <person name="Taylor G.A."/>
            <person name="Palmquist D.L."/>
            <person name="Jackman S.D."/>
            <person name="Nguyen A."/>
            <person name="Li M."/>
            <person name="Henderson H."/>
            <person name="Janes J.K."/>
            <person name="Zhao Y."/>
            <person name="Pandoh P."/>
            <person name="Moore R."/>
            <person name="Sperling F.A."/>
            <person name="Huber D.P."/>
            <person name="Birol I."/>
            <person name="Jones S.J."/>
            <person name="Bohlmann J."/>
        </authorList>
    </citation>
    <scope>NUCLEOTIDE SEQUENCE</scope>
</reference>
<dbReference type="PROSITE" id="PS00232">
    <property type="entry name" value="CADHERIN_1"/>
    <property type="match status" value="7"/>
</dbReference>
<feature type="domain" description="Cadherin" evidence="17">
    <location>
        <begin position="1167"/>
        <end position="1269"/>
    </location>
</feature>
<dbReference type="InterPro" id="IPR002126">
    <property type="entry name" value="Cadherin-like_dom"/>
</dbReference>
<reference evidence="18" key="2">
    <citation type="submission" date="2024-08" db="UniProtKB">
        <authorList>
            <consortium name="EnsemblMetazoa"/>
        </authorList>
    </citation>
    <scope>IDENTIFICATION</scope>
</reference>
<evidence type="ECO:0000256" key="11">
    <source>
        <dbReference type="ARBA" id="ARBA00023157"/>
    </source>
</evidence>
<feature type="domain" description="Cadherin" evidence="17">
    <location>
        <begin position="1500"/>
        <end position="1621"/>
    </location>
</feature>
<dbReference type="SUPFAM" id="SSF49313">
    <property type="entry name" value="Cadherin-like"/>
    <property type="match status" value="14"/>
</dbReference>
<feature type="domain" description="Cadherin" evidence="17">
    <location>
        <begin position="1380"/>
        <end position="1499"/>
    </location>
</feature>
<feature type="domain" description="Cadherin" evidence="17">
    <location>
        <begin position="50"/>
        <end position="145"/>
    </location>
</feature>
<feature type="signal peptide" evidence="16">
    <location>
        <begin position="1"/>
        <end position="28"/>
    </location>
</feature>
<evidence type="ECO:0000313" key="19">
    <source>
        <dbReference type="Proteomes" id="UP000019118"/>
    </source>
</evidence>
<keyword evidence="9 15" id="KW-1133">Transmembrane helix</keyword>
<dbReference type="GO" id="GO:0048731">
    <property type="term" value="P:system development"/>
    <property type="evidence" value="ECO:0007669"/>
    <property type="project" value="UniProtKB-ARBA"/>
</dbReference>
<dbReference type="GO" id="GO:0005509">
    <property type="term" value="F:calcium ion binding"/>
    <property type="evidence" value="ECO:0007669"/>
    <property type="project" value="UniProtKB-UniRule"/>
</dbReference>
<evidence type="ECO:0000256" key="12">
    <source>
        <dbReference type="ARBA" id="ARBA00023180"/>
    </source>
</evidence>
<dbReference type="FunFam" id="2.60.40.60:FF:000306">
    <property type="entry name" value="Cadherin 23"/>
    <property type="match status" value="1"/>
</dbReference>
<dbReference type="PRINTS" id="PR00205">
    <property type="entry name" value="CADHERIN"/>
</dbReference>
<dbReference type="GO" id="GO:0048513">
    <property type="term" value="P:animal organ development"/>
    <property type="evidence" value="ECO:0007669"/>
    <property type="project" value="UniProtKB-ARBA"/>
</dbReference>
<dbReference type="FunFam" id="2.60.40.60:FF:000345">
    <property type="entry name" value="Cadherin 2"/>
    <property type="match status" value="1"/>
</dbReference>
<dbReference type="GO" id="GO:0007156">
    <property type="term" value="P:homophilic cell adhesion via plasma membrane adhesion molecules"/>
    <property type="evidence" value="ECO:0007669"/>
    <property type="project" value="InterPro"/>
</dbReference>
<dbReference type="FunFam" id="2.60.40.60:FF:000118">
    <property type="entry name" value="protocadherin Fat 4"/>
    <property type="match status" value="2"/>
</dbReference>
<dbReference type="GO" id="GO:0001736">
    <property type="term" value="P:establishment of planar polarity"/>
    <property type="evidence" value="ECO:0007669"/>
    <property type="project" value="UniProtKB-ARBA"/>
</dbReference>
<feature type="transmembrane region" description="Helical" evidence="15">
    <location>
        <begin position="1722"/>
        <end position="1744"/>
    </location>
</feature>
<evidence type="ECO:0000256" key="15">
    <source>
        <dbReference type="SAM" id="Phobius"/>
    </source>
</evidence>
<dbReference type="GO" id="GO:0007163">
    <property type="term" value="P:establishment or maintenance of cell polarity"/>
    <property type="evidence" value="ECO:0007669"/>
    <property type="project" value="UniProtKB-ARBA"/>
</dbReference>
<organism evidence="18 19">
    <name type="scientific">Dendroctonus ponderosae</name>
    <name type="common">Mountain pine beetle</name>
    <dbReference type="NCBI Taxonomy" id="77166"/>
    <lineage>
        <taxon>Eukaryota</taxon>
        <taxon>Metazoa</taxon>
        <taxon>Ecdysozoa</taxon>
        <taxon>Arthropoda</taxon>
        <taxon>Hexapoda</taxon>
        <taxon>Insecta</taxon>
        <taxon>Pterygota</taxon>
        <taxon>Neoptera</taxon>
        <taxon>Endopterygota</taxon>
        <taxon>Coleoptera</taxon>
        <taxon>Polyphaga</taxon>
        <taxon>Cucujiformia</taxon>
        <taxon>Curculionidae</taxon>
        <taxon>Scolytinae</taxon>
        <taxon>Dendroctonus</taxon>
    </lineage>
</organism>
<keyword evidence="10 15" id="KW-0472">Membrane</keyword>
<feature type="domain" description="Cadherin" evidence="17">
    <location>
        <begin position="946"/>
        <end position="1049"/>
    </location>
</feature>
<keyword evidence="8" id="KW-0130">Cell adhesion</keyword>
<keyword evidence="3" id="KW-0245">EGF-like domain</keyword>
<dbReference type="FunFam" id="2.60.40.60:FF:000098">
    <property type="entry name" value="cadherin-23 isoform X1"/>
    <property type="match status" value="1"/>
</dbReference>
<feature type="domain" description="Cadherin" evidence="17">
    <location>
        <begin position="711"/>
        <end position="823"/>
    </location>
</feature>
<evidence type="ECO:0000313" key="18">
    <source>
        <dbReference type="EnsemblMetazoa" id="XP_019758438.1"/>
    </source>
</evidence>
<dbReference type="Proteomes" id="UP000019118">
    <property type="component" value="Unassembled WGS sequence"/>
</dbReference>
<evidence type="ECO:0000256" key="9">
    <source>
        <dbReference type="ARBA" id="ARBA00022989"/>
    </source>
</evidence>
<keyword evidence="19" id="KW-1185">Reference proteome</keyword>
<feature type="domain" description="Cadherin" evidence="17">
    <location>
        <begin position="146"/>
        <end position="253"/>
    </location>
</feature>
<dbReference type="GeneID" id="109536593"/>
<protein>
    <recommendedName>
        <fullName evidence="17">Cadherin domain-containing protein</fullName>
    </recommendedName>
</protein>
<evidence type="ECO:0000256" key="16">
    <source>
        <dbReference type="SAM" id="SignalP"/>
    </source>
</evidence>
<feature type="domain" description="Cadherin" evidence="17">
    <location>
        <begin position="597"/>
        <end position="710"/>
    </location>
</feature>
<keyword evidence="5 16" id="KW-0732">Signal</keyword>
<evidence type="ECO:0000256" key="2">
    <source>
        <dbReference type="ARBA" id="ARBA00022475"/>
    </source>
</evidence>
<sequence>MPNLQLTKANLLILILIPLFSVISVVECNRPPRFLIDGQTEIVLRLKEGNETQIGTLLYKLRAYDADGDRLTFGVKPTADSDVIIIDSTSNNEANVYLNKLLDREEQDEYPLVLTLTDGHLGPGNYVTQSLLILVEDVNDNIPVFRSHPSSLSIREDAPPGVIAKLEATDADEGPYGQVIYQPAPDVDKSLFSVSTVGDKAIVKLIGSLDYERQTVHQVKVLAVDRAKEGRVNTGTAVILVKVLDVEDRPPEFVRVVPISRIAENSPIGSTVLQVIAIDGDRDINNRIQYSLTTNNIEHARDIFRIEKDTGKVVTAALLDREALPLGSSSYILQITATEVGGRERPPPYATTEVTVMISDVNDETPMFKSNVYECEIAENAPKNTPLMFTGNSLPEVFDYDQGINGTFQLYVKNGNEIFDLTPKRATNEATFAIKVKNSTILDFERVNVINFTIVAKEVVKLNPKFSEVPVIVRILDRNDNYPEFTKSAYEVWVPENCDIGTTVAWVQALDDDSGVYGTMGVRYTNIGGSIGNLLNIHPVSGIITVKTAGGPSWDREQVSRHFLTVEARDDLGNGNRNSVQLTINLEDVNDNSPIFTQSKYEARLLENQDNFESLLKVEARDADLNGTKNSEIEYFLVGELHQNFSMEPATGLIRPKHPIDFEYIEGSEEENVRILYLTVRARDMGSPSLFSEVPLLVYVEDVNDCPPIFKHMFYNATIAEDVEGATPVVQVEAFDLDGSSPNNRIVYRIQQGAFDKFIIDSETGVISTAYGANLDPDLTKPRKMVYPLKVLALDGGQGENQLAAAVTVEISIQDVNNKNPEILELDELRVPENTPVGTVIAKITARDLDESANLTYFIDKEHCQAIDERGIRVKNEPIKCFSYFTLDPSAGSLSVARNIDREEIEQFSLRVVVRDLNAETDHIQEDASTLKIKIDDLNDNSPKFTEPFYKFLVNENSKNGVLIGTIKANDADANKSVTYVLDKRQHYGNLVFLDGNTGEIVVGSKLDREATEWINFTVKAIDSGSPARAAGVEVFVQILDENDNSPVFAREPTALMIPEDIPPGSQITTIKATDEDIGEYGKITFILDRLSAQGKFSIESDTGILKVTEKLDREEKGNYLLIIQAWDNYQYGFNSGESRNAFKHLNVTLLDVNDNKPELVVDPGCVNITEFHEPKQPITIVRASDKDDPNTSNGQVIIDIADGNQQDLFDLNQINEWAAQVRTTRSLKRRHGNYTLIIRAQDLGEPSFLVEAPLHICVMDYNDHAPVFVSPPHNSTLRVPENATVGSPLLQIVATDEDVGPNGAVRYRLKADPAGHWRAFNLHPTSGILELRWPMNRKKQKIFDIRVEAYDLGIPTSLSSDLDLTVYVTDINGYQPQFREDEFIVNFTENKKPGSELKTLPKTIDKEEMEIESTPAPICYFIVGGNEDGLFNLHPIDHTLHVTRYLDREENDVHLLLVKATEDCTYPPEPQNFFDSDDNTQLKVIVKVLDVNDNAPRFIRRVFTGGVSTATSFGTKFMSVKAEDADYGPNALISYFIIGRVQMTLTEGLDSLMRAPFLVEKETGSIKLNFDPQQGMKGYFDFMVLANDTGGLQDTARVFIYLLREDQRVRFVLRQHAPDLRDKIEIFRDTLGNVTGAIVNIDEFRIHANHDGTVDKTRTDLYLHLVDRQDNSILEVADVLRLVDQNTEKLDDLFKDFNVLDTQPAGSLALKAKLQTAGTTFWLTATSLFLFLLLLLILALFITQRHAYQRKLKAATATAYVRADSDIDGRGLSMLGGRVPNTNKHSMEGSNPIWLKAYENEWYKGPDDLSNTSDPDSLDENVICDGEATESIEHVPSNSCENLTSDLLAKPNIYHTLPMPVPQPRKLETTEL</sequence>
<evidence type="ECO:0000256" key="13">
    <source>
        <dbReference type="ARBA" id="ARBA00059331"/>
    </source>
</evidence>
<proteinExistence type="predicted"/>
<feature type="chain" id="PRO_5043938853" description="Cadherin domain-containing protein" evidence="16">
    <location>
        <begin position="29"/>
        <end position="1873"/>
    </location>
</feature>
<dbReference type="PANTHER" id="PTHR24027">
    <property type="entry name" value="CADHERIN-23"/>
    <property type="match status" value="1"/>
</dbReference>
<feature type="domain" description="Cadherin" evidence="17">
    <location>
        <begin position="1272"/>
        <end position="1379"/>
    </location>
</feature>
<accession>A0AAR5PBK0</accession>
<evidence type="ECO:0000256" key="10">
    <source>
        <dbReference type="ARBA" id="ARBA00023136"/>
    </source>
</evidence>
<keyword evidence="6" id="KW-0677">Repeat</keyword>
<keyword evidence="12" id="KW-0325">Glycoprotein</keyword>
<comment type="function">
    <text evidence="13">Cadherins are calcium-dependent cell adhesion proteins. They preferentially interact with themselves in a homophilic manner in connecting cells.</text>
</comment>
<dbReference type="InterPro" id="IPR015919">
    <property type="entry name" value="Cadherin-like_sf"/>
</dbReference>
<dbReference type="GO" id="GO:0016477">
    <property type="term" value="P:cell migration"/>
    <property type="evidence" value="ECO:0007669"/>
    <property type="project" value="TreeGrafter"/>
</dbReference>
<dbReference type="GO" id="GO:0048589">
    <property type="term" value="P:developmental growth"/>
    <property type="evidence" value="ECO:0007669"/>
    <property type="project" value="UniProtKB-ARBA"/>
</dbReference>
<evidence type="ECO:0000256" key="6">
    <source>
        <dbReference type="ARBA" id="ARBA00022737"/>
    </source>
</evidence>
<dbReference type="FunFam" id="2.60.40.60:FF:000168">
    <property type="entry name" value="Cadherin-related family member 2"/>
    <property type="match status" value="1"/>
</dbReference>
<dbReference type="EnsemblMetazoa" id="XM_019902879.1">
    <property type="protein sequence ID" value="XP_019758438.1"/>
    <property type="gene ID" value="LOC109536593"/>
</dbReference>
<feature type="domain" description="Cadherin" evidence="17">
    <location>
        <begin position="823"/>
        <end position="945"/>
    </location>
</feature>
<feature type="domain" description="Cadherin" evidence="17">
    <location>
        <begin position="1050"/>
        <end position="1160"/>
    </location>
</feature>
<feature type="domain" description="Cadherin" evidence="17">
    <location>
        <begin position="369"/>
        <end position="485"/>
    </location>
</feature>
<dbReference type="GO" id="GO:0016342">
    <property type="term" value="C:catenin complex"/>
    <property type="evidence" value="ECO:0007669"/>
    <property type="project" value="TreeGrafter"/>
</dbReference>
<dbReference type="GO" id="GO:0008013">
    <property type="term" value="F:beta-catenin binding"/>
    <property type="evidence" value="ECO:0007669"/>
    <property type="project" value="TreeGrafter"/>
</dbReference>
<dbReference type="FunFam" id="2.60.40.60:FF:000124">
    <property type="entry name" value="Cadherin-related family member 1"/>
    <property type="match status" value="1"/>
</dbReference>
<evidence type="ECO:0000256" key="5">
    <source>
        <dbReference type="ARBA" id="ARBA00022729"/>
    </source>
</evidence>
<comment type="subcellular location">
    <subcellularLocation>
        <location evidence="1">Cell membrane</location>
        <topology evidence="1">Single-pass type I membrane protein</topology>
    </subcellularLocation>
</comment>
<feature type="domain" description="Cadherin" evidence="17">
    <location>
        <begin position="486"/>
        <end position="596"/>
    </location>
</feature>
<dbReference type="InterPro" id="IPR039808">
    <property type="entry name" value="Cadherin"/>
</dbReference>
<evidence type="ECO:0000259" key="17">
    <source>
        <dbReference type="PROSITE" id="PS50268"/>
    </source>
</evidence>
<dbReference type="PROSITE" id="PS50268">
    <property type="entry name" value="CADHERIN_2"/>
    <property type="match status" value="14"/>
</dbReference>
<evidence type="ECO:0000256" key="4">
    <source>
        <dbReference type="ARBA" id="ARBA00022692"/>
    </source>
</evidence>
<evidence type="ECO:0000256" key="3">
    <source>
        <dbReference type="ARBA" id="ARBA00022536"/>
    </source>
</evidence>
<evidence type="ECO:0000256" key="1">
    <source>
        <dbReference type="ARBA" id="ARBA00004251"/>
    </source>
</evidence>
<dbReference type="CDD" id="cd11304">
    <property type="entry name" value="Cadherin_repeat"/>
    <property type="match status" value="14"/>
</dbReference>
<dbReference type="PANTHER" id="PTHR24027:SF422">
    <property type="entry name" value="CADHERIN DOMAIN-CONTAINING PROTEIN"/>
    <property type="match status" value="1"/>
</dbReference>